<proteinExistence type="predicted"/>
<sequence>MLVRTRLFLLRHRSLTTRYDDNEEENKKKELYIPITGALAHVQDRNGDRDRDRARDRDKRRMTRHVRSILNSLCSLRDYADSDPTKMHVAELRDESGSLHIHDSPIGRSL</sequence>
<reference evidence="2 3" key="1">
    <citation type="journal article" date="2024" name="Ann. Entomol. Soc. Am.">
        <title>Genomic analyses of the southern and eastern yellowjacket wasps (Hymenoptera: Vespidae) reveal evolutionary signatures of social life.</title>
        <authorList>
            <person name="Catto M.A."/>
            <person name="Caine P.B."/>
            <person name="Orr S.E."/>
            <person name="Hunt B.G."/>
            <person name="Goodisman M.A.D."/>
        </authorList>
    </citation>
    <scope>NUCLEOTIDE SEQUENCE [LARGE SCALE GENOMIC DNA]</scope>
    <source>
        <strain evidence="2">232</strain>
        <tissue evidence="2">Head and thorax</tissue>
    </source>
</reference>
<feature type="region of interest" description="Disordered" evidence="1">
    <location>
        <begin position="42"/>
        <end position="62"/>
    </location>
</feature>
<comment type="caution">
    <text evidence="2">The sequence shown here is derived from an EMBL/GenBank/DDBJ whole genome shotgun (WGS) entry which is preliminary data.</text>
</comment>
<dbReference type="Proteomes" id="UP001607303">
    <property type="component" value="Unassembled WGS sequence"/>
</dbReference>
<gene>
    <name evidence="2" type="ORF">V1477_010804</name>
</gene>
<name>A0ABD2C325_VESMC</name>
<accession>A0ABD2C325</accession>
<evidence type="ECO:0000313" key="3">
    <source>
        <dbReference type="Proteomes" id="UP001607303"/>
    </source>
</evidence>
<dbReference type="AlphaFoldDB" id="A0ABD2C325"/>
<evidence type="ECO:0000313" key="2">
    <source>
        <dbReference type="EMBL" id="KAL2739415.1"/>
    </source>
</evidence>
<protein>
    <submittedName>
        <fullName evidence="2">Uncharacterized protein</fullName>
    </submittedName>
</protein>
<feature type="compositionally biased region" description="Basic and acidic residues" evidence="1">
    <location>
        <begin position="42"/>
        <end position="59"/>
    </location>
</feature>
<evidence type="ECO:0000256" key="1">
    <source>
        <dbReference type="SAM" id="MobiDB-lite"/>
    </source>
</evidence>
<dbReference type="EMBL" id="JAYRBN010000061">
    <property type="protein sequence ID" value="KAL2739415.1"/>
    <property type="molecule type" value="Genomic_DNA"/>
</dbReference>
<organism evidence="2 3">
    <name type="scientific">Vespula maculifrons</name>
    <name type="common">Eastern yellow jacket</name>
    <name type="synonym">Wasp</name>
    <dbReference type="NCBI Taxonomy" id="7453"/>
    <lineage>
        <taxon>Eukaryota</taxon>
        <taxon>Metazoa</taxon>
        <taxon>Ecdysozoa</taxon>
        <taxon>Arthropoda</taxon>
        <taxon>Hexapoda</taxon>
        <taxon>Insecta</taxon>
        <taxon>Pterygota</taxon>
        <taxon>Neoptera</taxon>
        <taxon>Endopterygota</taxon>
        <taxon>Hymenoptera</taxon>
        <taxon>Apocrita</taxon>
        <taxon>Aculeata</taxon>
        <taxon>Vespoidea</taxon>
        <taxon>Vespidae</taxon>
        <taxon>Vespinae</taxon>
        <taxon>Vespula</taxon>
    </lineage>
</organism>
<keyword evidence="3" id="KW-1185">Reference proteome</keyword>